<dbReference type="RefSeq" id="WP_088925836.1">
    <property type="nucleotide sequence ID" value="NZ_CADFGW010000006.1"/>
</dbReference>
<dbReference type="EMBL" id="FKJW01000003">
    <property type="protein sequence ID" value="SAK20214.1"/>
    <property type="molecule type" value="Genomic_DNA"/>
</dbReference>
<organism evidence="1 2">
    <name type="scientific">Burkholderia multivorans</name>
    <dbReference type="NCBI Taxonomy" id="87883"/>
    <lineage>
        <taxon>Bacteria</taxon>
        <taxon>Pseudomonadati</taxon>
        <taxon>Pseudomonadota</taxon>
        <taxon>Betaproteobacteria</taxon>
        <taxon>Burkholderiales</taxon>
        <taxon>Burkholderiaceae</taxon>
        <taxon>Burkholderia</taxon>
        <taxon>Burkholderia cepacia complex</taxon>
    </lineage>
</organism>
<evidence type="ECO:0000313" key="2">
    <source>
        <dbReference type="Proteomes" id="UP000196218"/>
    </source>
</evidence>
<sequence length="85" mass="9849">MKKTRVFKPVRAELKPSARWRNRPRVLSEEAERRGKRHAVELAEHLKAIYAQLYPEDAGLIPRSTLEAELRAEEDRVGAFGRLAR</sequence>
<name>A0ABD7LN57_9BURK</name>
<dbReference type="Proteomes" id="UP000196218">
    <property type="component" value="Unassembled WGS sequence"/>
</dbReference>
<gene>
    <name evidence="1" type="ORF">UA18_02408</name>
</gene>
<evidence type="ECO:0008006" key="3">
    <source>
        <dbReference type="Google" id="ProtNLM"/>
    </source>
</evidence>
<reference evidence="1 2" key="1">
    <citation type="submission" date="2016-04" db="EMBL/GenBank/DDBJ databases">
        <authorList>
            <person name="Peeters C."/>
        </authorList>
    </citation>
    <scope>NUCLEOTIDE SEQUENCE [LARGE SCALE GENOMIC DNA]</scope>
    <source>
        <strain evidence="1">LMG 29311</strain>
    </source>
</reference>
<comment type="caution">
    <text evidence="1">The sequence shown here is derived from an EMBL/GenBank/DDBJ whole genome shotgun (WGS) entry which is preliminary data.</text>
</comment>
<proteinExistence type="predicted"/>
<accession>A0ABD7LN57</accession>
<dbReference type="AlphaFoldDB" id="A0ABD7LN57"/>
<evidence type="ECO:0000313" key="1">
    <source>
        <dbReference type="EMBL" id="SAK20214.1"/>
    </source>
</evidence>
<protein>
    <recommendedName>
        <fullName evidence="3">Bacteriophage protein</fullName>
    </recommendedName>
</protein>